<evidence type="ECO:0000256" key="1">
    <source>
        <dbReference type="ARBA" id="ARBA00005234"/>
    </source>
</evidence>
<dbReference type="PROSITE" id="PS50600">
    <property type="entry name" value="ULP_PROTEASE"/>
    <property type="match status" value="1"/>
</dbReference>
<keyword evidence="2 9" id="KW-0645">Protease</keyword>
<dbReference type="AlphaFoldDB" id="A0A6I9R0W1"/>
<keyword evidence="3" id="KW-0833">Ubl conjugation pathway</keyword>
<evidence type="ECO:0000313" key="8">
    <source>
        <dbReference type="Proteomes" id="UP000504607"/>
    </source>
</evidence>
<dbReference type="GO" id="GO:0006508">
    <property type="term" value="P:proteolysis"/>
    <property type="evidence" value="ECO:0007669"/>
    <property type="project" value="UniProtKB-KW"/>
</dbReference>
<dbReference type="InterPro" id="IPR003653">
    <property type="entry name" value="Peptidase_C48_C"/>
</dbReference>
<dbReference type="InterPro" id="IPR038765">
    <property type="entry name" value="Papain-like_cys_pep_sf"/>
</dbReference>
<feature type="compositionally biased region" description="Polar residues" evidence="6">
    <location>
        <begin position="775"/>
        <end position="789"/>
    </location>
</feature>
<name>A0A6I9R0W1_ELAGV</name>
<feature type="region of interest" description="Disordered" evidence="6">
    <location>
        <begin position="162"/>
        <end position="181"/>
    </location>
</feature>
<dbReference type="KEGG" id="egu:105042270"/>
<dbReference type="Gene3D" id="3.30.310.130">
    <property type="entry name" value="Ubiquitin-related"/>
    <property type="match status" value="1"/>
</dbReference>
<evidence type="ECO:0000256" key="3">
    <source>
        <dbReference type="ARBA" id="ARBA00022786"/>
    </source>
</evidence>
<dbReference type="RefSeq" id="XP_010917703.1">
    <property type="nucleotide sequence ID" value="XM_010919401.3"/>
</dbReference>
<dbReference type="PANTHER" id="PTHR47764">
    <property type="entry name" value="UBIQUITIN-LIKE-SPECIFIC PROTEASE 2B-RELATED"/>
    <property type="match status" value="1"/>
</dbReference>
<dbReference type="SUPFAM" id="SSF54001">
    <property type="entry name" value="Cysteine proteinases"/>
    <property type="match status" value="1"/>
</dbReference>
<comment type="function">
    <text evidence="5">Protease that catalyzes two essential functions in the SUMO pathway: processing of full-length SUMOs to their mature forms and deconjugation of SUMO from targeted proteins.</text>
</comment>
<dbReference type="FunCoup" id="A0A6I9R0W1">
    <property type="interactions" value="931"/>
</dbReference>
<feature type="compositionally biased region" description="Polar residues" evidence="6">
    <location>
        <begin position="165"/>
        <end position="177"/>
    </location>
</feature>
<evidence type="ECO:0000256" key="6">
    <source>
        <dbReference type="SAM" id="MobiDB-lite"/>
    </source>
</evidence>
<dbReference type="Pfam" id="PF02902">
    <property type="entry name" value="Peptidase_C48"/>
    <property type="match status" value="1"/>
</dbReference>
<comment type="similarity">
    <text evidence="1">Belongs to the peptidase C48 family.</text>
</comment>
<dbReference type="Gene3D" id="1.10.418.20">
    <property type="match status" value="1"/>
</dbReference>
<accession>A0A6I9R0W1</accession>
<dbReference type="GO" id="GO:0008234">
    <property type="term" value="F:cysteine-type peptidase activity"/>
    <property type="evidence" value="ECO:0007669"/>
    <property type="project" value="InterPro"/>
</dbReference>
<evidence type="ECO:0000256" key="4">
    <source>
        <dbReference type="ARBA" id="ARBA00022801"/>
    </source>
</evidence>
<evidence type="ECO:0000313" key="9">
    <source>
        <dbReference type="RefSeq" id="XP_010917703.1"/>
    </source>
</evidence>
<dbReference type="FunFam" id="3.30.310.130:FF:000006">
    <property type="entry name" value="Probable ubiquitin-like-specific protease 2B"/>
    <property type="match status" value="1"/>
</dbReference>
<keyword evidence="8" id="KW-1185">Reference proteome</keyword>
<gene>
    <name evidence="9" type="primary">LOC105042270</name>
</gene>
<evidence type="ECO:0000259" key="7">
    <source>
        <dbReference type="PROSITE" id="PS50600"/>
    </source>
</evidence>
<dbReference type="Pfam" id="PF25352">
    <property type="entry name" value="PH_ULP"/>
    <property type="match status" value="1"/>
</dbReference>
<organism evidence="8 9">
    <name type="scientific">Elaeis guineensis var. tenera</name>
    <name type="common">Oil palm</name>
    <dbReference type="NCBI Taxonomy" id="51953"/>
    <lineage>
        <taxon>Eukaryota</taxon>
        <taxon>Viridiplantae</taxon>
        <taxon>Streptophyta</taxon>
        <taxon>Embryophyta</taxon>
        <taxon>Tracheophyta</taxon>
        <taxon>Spermatophyta</taxon>
        <taxon>Magnoliopsida</taxon>
        <taxon>Liliopsida</taxon>
        <taxon>Arecaceae</taxon>
        <taxon>Arecoideae</taxon>
        <taxon>Cocoseae</taxon>
        <taxon>Elaeidinae</taxon>
        <taxon>Elaeis</taxon>
    </lineage>
</organism>
<proteinExistence type="inferred from homology"/>
<feature type="compositionally biased region" description="Basic and acidic residues" evidence="6">
    <location>
        <begin position="930"/>
        <end position="941"/>
    </location>
</feature>
<dbReference type="InterPro" id="IPR057375">
    <property type="entry name" value="ULP2A/B_PH"/>
</dbReference>
<dbReference type="Proteomes" id="UP000504607">
    <property type="component" value="Chromosome 3"/>
</dbReference>
<feature type="region of interest" description="Disordered" evidence="6">
    <location>
        <begin position="640"/>
        <end position="659"/>
    </location>
</feature>
<dbReference type="GeneID" id="105042270"/>
<feature type="compositionally biased region" description="Basic and acidic residues" evidence="6">
    <location>
        <begin position="866"/>
        <end position="901"/>
    </location>
</feature>
<feature type="region of interest" description="Disordered" evidence="6">
    <location>
        <begin position="825"/>
        <end position="941"/>
    </location>
</feature>
<feature type="region of interest" description="Disordered" evidence="6">
    <location>
        <begin position="1018"/>
        <end position="1037"/>
    </location>
</feature>
<keyword evidence="4" id="KW-0378">Hydrolase</keyword>
<protein>
    <submittedName>
        <fullName evidence="9">Probable ubiquitin-like-specific protease 2B isoform X1</fullName>
    </submittedName>
</protein>
<evidence type="ECO:0000256" key="5">
    <source>
        <dbReference type="ARBA" id="ARBA00057729"/>
    </source>
</evidence>
<sequence>MRSSLQKDLAVYDFNEEEEAVEAASGKFAARIQSRLKEAETKYQFLGAFHSGLNLKRTDVTTVCIDLHEREDTRESCMVDTPQTNLASVDGKTELDEFMASSASCEDNGHMCKDDNEPVTLTRRDPLVTGTSSLTVPSVGDKEFSEIPSDGTAVDVISDDEGSWMSESESPSTTVSDVENEGYLEPPISDNCYATYGDVVDDGMTVIVFPDYVIYKNMLYGESRLTFFADFIKIECSDASGNEKLVLECAVADIIYIHRQWSGSVEAALVKLCLRATDATRIEKPQKDGDLKIIFAVADMRWFEKEQKIKNLAERYGDIWNVLPSDDLVGEDGALVPEMLFSRQCFTEVVEPFEDVIYPKGDPDAVSLSKRDIDLLQPETFINDTIIDFYIKYLKNKVEPNEKHRFHFFNSFFFRKLADLDKDQGNASEGRAAFLRVHKWTRKVDIFAKDYIFIPVNFNLHWSLLVVCHPGEVATFRDDDIKESSKVPCILHMDSIKGSHTGLKNIIQSYLWEEWKERHPESSEDNSSKFSNLRFVSLELPQQENSFDCGLFLLHYVELFLEEAPADFSPFKITKFSSFLGADWFSPVEASLKRTVIRKLIHDLLKDSSPKVVPATCSNGHLSSGFPEIDVDHEPIIEFSPEHSRENKPAVSDSIAPTGKENENDVVQVSVVEFLPQLCSPAKPVICDSLGPAADRGLQIELSCNVTQCDKQVGLVLQEFLEPGATEESYPKLQENSCQQDEPFQKLASTAYLEQVDADMQVVSSSPDKDDSRPQDGSPNSQICSTTYSPKVVGTHGTSWSSVQENEAVVTSLETFTMNHTVSDKNQEAVKSGSALPESLGYVSDSPSRSSAEKQDGCVEFSQETDTVKVKNEDHKDSQVIDPMKWDSGDGADCKEVHSSEAKIGIGGACQEPSTTETQDGDGGNCQEPDATRADDGDGKECQKNDVIKADCLDGECQKVDATESECGLHAGPCQEDLPAASSQDIVIVDDGYSLDGNNDGQQTVKRSEQQACKRRKVTPPLGGRMRTRSFTRDFPS</sequence>
<dbReference type="OrthoDB" id="442460at2759"/>
<evidence type="ECO:0000256" key="2">
    <source>
        <dbReference type="ARBA" id="ARBA00022670"/>
    </source>
</evidence>
<dbReference type="InParanoid" id="A0A6I9R0W1"/>
<feature type="domain" description="Ubiquitin-like protease family profile" evidence="7">
    <location>
        <begin position="366"/>
        <end position="560"/>
    </location>
</feature>
<feature type="region of interest" description="Disordered" evidence="6">
    <location>
        <begin position="762"/>
        <end position="789"/>
    </location>
</feature>
<reference evidence="9" key="1">
    <citation type="submission" date="2025-08" db="UniProtKB">
        <authorList>
            <consortium name="RefSeq"/>
        </authorList>
    </citation>
    <scope>IDENTIFICATION</scope>
</reference>
<dbReference type="PANTHER" id="PTHR47764:SF2">
    <property type="entry name" value="UBIQUITIN-LIKE PROTEASE FAMILY PROFILE DOMAIN-CONTAINING PROTEIN"/>
    <property type="match status" value="1"/>
</dbReference>